<sequence>MERLMTLLDCAMPVPFRLTTFKHSALCLLISGLFLGGCAAVPVSTSSTAANEPAEVVAETETVRDESFAPETLSRMPLTNDLLLRFLVAEVSLQRGRTALSAQTWHDLANRTHDPRVARRATEVAVGAGQLGLAQETAQQWIAAAPNSVGARQILLTLLIRADRIEDAKPHIEALLAAKPEDAASFFMQMHLLWDKTTDRKVAWKLTDELTQKYPQLPEAHFARAVAMANQERFNDALAELSIALAARPNWETAIQYKAQLLANQSPAASVEFLEKTIKDNPMSLTLRNSLARQLVAAQRLPEALQGYQEILKLQGNNLDALIGSGLIALQQRDFDTAYSNLSAAIKQNPRNVDNLRYYLGQISEERYRFDEALSWYSQVGGDFAALAKKRLPRVLARLGRTEEARKAIAALPSDTEQAKVERIQMEAQLYREARNYKKGVEILSKGLVTYPQSTDLVYDRALLADMQGDYALAESDLRKYVELMPANAQGMNALGYTLLTRTTKLSEAEVLLEQAIALEPDSPVILDSLGWLRYKQGRLQEASTLLKRAYSKLAEPDVAAHLAEVLWQLGEKTEAKKLIDAAVLIDAKNETLLETIQRLGIH</sequence>
<keyword evidence="2 3" id="KW-0802">TPR repeat</keyword>
<evidence type="ECO:0000313" key="4">
    <source>
        <dbReference type="EMBL" id="QBC43562.1"/>
    </source>
</evidence>
<name>A0A7G3G8P9_9NEIS</name>
<evidence type="ECO:0000313" key="5">
    <source>
        <dbReference type="Proteomes" id="UP000515917"/>
    </source>
</evidence>
<dbReference type="PANTHER" id="PTHR44858:SF1">
    <property type="entry name" value="UDP-N-ACETYLGLUCOSAMINE--PEPTIDE N-ACETYLGLUCOSAMINYLTRANSFERASE SPINDLY-RELATED"/>
    <property type="match status" value="1"/>
</dbReference>
<dbReference type="KEGG" id="ifl:C1H71_08425"/>
<proteinExistence type="predicted"/>
<dbReference type="PANTHER" id="PTHR44858">
    <property type="entry name" value="TETRATRICOPEPTIDE REPEAT PROTEIN 6"/>
    <property type="match status" value="1"/>
</dbReference>
<dbReference type="SUPFAM" id="SSF48452">
    <property type="entry name" value="TPR-like"/>
    <property type="match status" value="2"/>
</dbReference>
<evidence type="ECO:0000256" key="2">
    <source>
        <dbReference type="ARBA" id="ARBA00022803"/>
    </source>
</evidence>
<dbReference type="InterPro" id="IPR011990">
    <property type="entry name" value="TPR-like_helical_dom_sf"/>
</dbReference>
<dbReference type="Proteomes" id="UP000515917">
    <property type="component" value="Chromosome"/>
</dbReference>
<accession>A0A7G3G8P9</accession>
<dbReference type="Gene3D" id="1.25.40.10">
    <property type="entry name" value="Tetratricopeptide repeat domain"/>
    <property type="match status" value="4"/>
</dbReference>
<evidence type="ECO:0000256" key="1">
    <source>
        <dbReference type="ARBA" id="ARBA00022737"/>
    </source>
</evidence>
<dbReference type="PROSITE" id="PS50005">
    <property type="entry name" value="TPR"/>
    <property type="match status" value="1"/>
</dbReference>
<feature type="repeat" description="TPR" evidence="3">
    <location>
        <begin position="319"/>
        <end position="352"/>
    </location>
</feature>
<evidence type="ECO:0008006" key="6">
    <source>
        <dbReference type="Google" id="ProtNLM"/>
    </source>
</evidence>
<gene>
    <name evidence="4" type="ORF">C1H71_08425</name>
</gene>
<dbReference type="AlphaFoldDB" id="A0A7G3G8P9"/>
<reference evidence="4 5" key="1">
    <citation type="submission" date="2018-01" db="EMBL/GenBank/DDBJ databases">
        <title>Genome sequence of Iodobacter sp. strain PCH194 isolated from Indian Trans-Himalaya.</title>
        <authorList>
            <person name="Kumar V."/>
            <person name="Thakur V."/>
            <person name="Kumar S."/>
            <person name="Singh D."/>
        </authorList>
    </citation>
    <scope>NUCLEOTIDE SEQUENCE [LARGE SCALE GENOMIC DNA]</scope>
    <source>
        <strain evidence="4 5">PCH194</strain>
    </source>
</reference>
<keyword evidence="1" id="KW-0677">Repeat</keyword>
<evidence type="ECO:0000256" key="3">
    <source>
        <dbReference type="PROSITE-ProRule" id="PRU00339"/>
    </source>
</evidence>
<organism evidence="4 5">
    <name type="scientific">Iodobacter fluviatilis</name>
    <dbReference type="NCBI Taxonomy" id="537"/>
    <lineage>
        <taxon>Bacteria</taxon>
        <taxon>Pseudomonadati</taxon>
        <taxon>Pseudomonadota</taxon>
        <taxon>Betaproteobacteria</taxon>
        <taxon>Neisseriales</taxon>
        <taxon>Chitinibacteraceae</taxon>
        <taxon>Iodobacter</taxon>
    </lineage>
</organism>
<dbReference type="Pfam" id="PF13432">
    <property type="entry name" value="TPR_16"/>
    <property type="match status" value="3"/>
</dbReference>
<dbReference type="InterPro" id="IPR050498">
    <property type="entry name" value="Ycf3"/>
</dbReference>
<protein>
    <recommendedName>
        <fullName evidence="6">Tetratricopeptide repeat protein</fullName>
    </recommendedName>
</protein>
<dbReference type="SMART" id="SM00028">
    <property type="entry name" value="TPR"/>
    <property type="match status" value="7"/>
</dbReference>
<dbReference type="InterPro" id="IPR019734">
    <property type="entry name" value="TPR_rpt"/>
</dbReference>
<dbReference type="EMBL" id="CP025781">
    <property type="protein sequence ID" value="QBC43562.1"/>
    <property type="molecule type" value="Genomic_DNA"/>
</dbReference>
<keyword evidence="5" id="KW-1185">Reference proteome</keyword>